<dbReference type="Proteomes" id="UP000727962">
    <property type="component" value="Unassembled WGS sequence"/>
</dbReference>
<dbReference type="Gene3D" id="3.30.700.10">
    <property type="entry name" value="Glycoprotein, Type 4 Pilin"/>
    <property type="match status" value="1"/>
</dbReference>
<dbReference type="InterPro" id="IPR012902">
    <property type="entry name" value="N_methyl_site"/>
</dbReference>
<dbReference type="InterPro" id="IPR045584">
    <property type="entry name" value="Pilin-like"/>
</dbReference>
<protein>
    <submittedName>
        <fullName evidence="1">Prepilin-type N-terminal cleavage/methylation domain-containing protein</fullName>
    </submittedName>
</protein>
<dbReference type="SUPFAM" id="SSF54523">
    <property type="entry name" value="Pili subunits"/>
    <property type="match status" value="1"/>
</dbReference>
<dbReference type="AlphaFoldDB" id="A0A931LRR8"/>
<comment type="caution">
    <text evidence="1">The sequence shown here is derived from an EMBL/GenBank/DDBJ whole genome shotgun (WGS) entry which is preliminary data.</text>
</comment>
<organism evidence="1 2">
    <name type="scientific">Fimbriimonas ginsengisoli</name>
    <dbReference type="NCBI Taxonomy" id="1005039"/>
    <lineage>
        <taxon>Bacteria</taxon>
        <taxon>Bacillati</taxon>
        <taxon>Armatimonadota</taxon>
        <taxon>Fimbriimonadia</taxon>
        <taxon>Fimbriimonadales</taxon>
        <taxon>Fimbriimonadaceae</taxon>
        <taxon>Fimbriimonas</taxon>
    </lineage>
</organism>
<evidence type="ECO:0000313" key="2">
    <source>
        <dbReference type="Proteomes" id="UP000727962"/>
    </source>
</evidence>
<dbReference type="PANTHER" id="PTHR30093:SF2">
    <property type="entry name" value="TYPE II SECRETION SYSTEM PROTEIN H"/>
    <property type="match status" value="1"/>
</dbReference>
<accession>A0A931LRR8</accession>
<proteinExistence type="predicted"/>
<gene>
    <name evidence="1" type="ORF">HYR64_03975</name>
</gene>
<evidence type="ECO:0000313" key="1">
    <source>
        <dbReference type="EMBL" id="MBI1756248.1"/>
    </source>
</evidence>
<name>A0A931LRR8_FIMGI</name>
<dbReference type="EMBL" id="JACOSL010000026">
    <property type="protein sequence ID" value="MBI1756248.1"/>
    <property type="molecule type" value="Genomic_DNA"/>
</dbReference>
<dbReference type="NCBIfam" id="TIGR02532">
    <property type="entry name" value="IV_pilin_GFxxxE"/>
    <property type="match status" value="1"/>
</dbReference>
<dbReference type="PANTHER" id="PTHR30093">
    <property type="entry name" value="GENERAL SECRETION PATHWAY PROTEIN G"/>
    <property type="match status" value="1"/>
</dbReference>
<sequence length="289" mass="31994">MTRRNAFTMMELLVVLAVIATLSALLFPAVIAAKDQARRTVCVVNFGQVSMATSLYLQDYDDRYMPANYQVDSPTSQNDKTWVQLLLPYVNNLKIFRCPADVASRSAAEGTFDESLSPVDSAERFYDISMRSNLGYNYLYLAPPVKEGGVWQVQPRMYTQLSNASQTLLFVDTVHEVVDGRPQGGGNYLVIPPCRYEVVNDTKVDTFLATVAGPSRQVFAAHAGWTPQESSTYVFGGAWPWHSGTVTVVRADGSAKVVKTADLAGGCEVKDQWGGFISDRGRYLWDFQP</sequence>
<reference evidence="1" key="1">
    <citation type="submission" date="2020-07" db="EMBL/GenBank/DDBJ databases">
        <title>Huge and variable diversity of episymbiotic CPR bacteria and DPANN archaea in groundwater ecosystems.</title>
        <authorList>
            <person name="He C.Y."/>
            <person name="Keren R."/>
            <person name="Whittaker M."/>
            <person name="Farag I.F."/>
            <person name="Doudna J."/>
            <person name="Cate J.H.D."/>
            <person name="Banfield J.F."/>
        </authorList>
    </citation>
    <scope>NUCLEOTIDE SEQUENCE</scope>
    <source>
        <strain evidence="1">NC_groundwater_17_Pr7_B-0.1um_64_12</strain>
    </source>
</reference>